<dbReference type="OrthoDB" id="1696280at2759"/>
<keyword evidence="8" id="KW-0496">Mitochondrion</keyword>
<dbReference type="Gene3D" id="6.10.250.170">
    <property type="match status" value="1"/>
</dbReference>
<proteinExistence type="predicted"/>
<evidence type="ECO:0000313" key="18">
    <source>
        <dbReference type="Proteomes" id="UP001151699"/>
    </source>
</evidence>
<evidence type="ECO:0000313" key="17">
    <source>
        <dbReference type="EMBL" id="KAJ6649931.1"/>
    </source>
</evidence>
<keyword evidence="4" id="KW-0276">Fatty acid metabolism</keyword>
<name>A0A9Q0NGK8_9DIPT</name>
<dbReference type="InterPro" id="IPR029045">
    <property type="entry name" value="ClpP/crotonase-like_dom_sf"/>
</dbReference>
<keyword evidence="6" id="KW-0007">Acetylation</keyword>
<evidence type="ECO:0000256" key="14">
    <source>
        <dbReference type="ARBA" id="ARBA00056147"/>
    </source>
</evidence>
<evidence type="ECO:0000256" key="8">
    <source>
        <dbReference type="ARBA" id="ARBA00023128"/>
    </source>
</evidence>
<dbReference type="GO" id="GO:0004165">
    <property type="term" value="F:delta(3)-delta(2)-enoyl-CoA isomerase activity"/>
    <property type="evidence" value="ECO:0007669"/>
    <property type="project" value="UniProtKB-EC"/>
</dbReference>
<dbReference type="GO" id="GO:0006635">
    <property type="term" value="P:fatty acid beta-oxidation"/>
    <property type="evidence" value="ECO:0007669"/>
    <property type="project" value="TreeGrafter"/>
</dbReference>
<dbReference type="PANTHER" id="PTHR11941">
    <property type="entry name" value="ENOYL-COA HYDRATASE-RELATED"/>
    <property type="match status" value="1"/>
</dbReference>
<sequence>MIRNSINLLTKKLISSTSCQRTRMRCFSSGATNLVDVNVNDKTGIAVVTLNRPPVNSLNLELLTDLSKTLDELESNRSKGMILTSSSKTVFSAGLDILEMYNPEPERSKAFWTALQDVWLKLYGSPYPTAAAINGHSPAGGCLLAICCEYRVMVNDFTIGLNETRLGISAPSFFISSFRNVLSTREAEKALTLGTMFSSDEALKVGLVDEIATDKADSINKCENFLLEFKKVSSMARAFTKQSLRKKDLEELENNREQDLQLFLFAINQPIVQKGLGAYIQSLKKK</sequence>
<keyword evidence="9 17" id="KW-0413">Isomerase</keyword>
<comment type="subcellular location">
    <subcellularLocation>
        <location evidence="1">Mitochondrion matrix</location>
    </subcellularLocation>
</comment>
<accession>A0A9Q0NGK8</accession>
<evidence type="ECO:0000256" key="13">
    <source>
        <dbReference type="ARBA" id="ARBA00052542"/>
    </source>
</evidence>
<evidence type="ECO:0000256" key="16">
    <source>
        <dbReference type="ARBA" id="ARBA00083575"/>
    </source>
</evidence>
<evidence type="ECO:0000256" key="11">
    <source>
        <dbReference type="ARBA" id="ARBA00051293"/>
    </source>
</evidence>
<dbReference type="AlphaFoldDB" id="A0A9Q0NGK8"/>
<dbReference type="SUPFAM" id="SSF52096">
    <property type="entry name" value="ClpP/crotonase"/>
    <property type="match status" value="1"/>
</dbReference>
<evidence type="ECO:0000256" key="9">
    <source>
        <dbReference type="ARBA" id="ARBA00023235"/>
    </source>
</evidence>
<gene>
    <name evidence="17" type="primary">Eci1_1</name>
    <name evidence="17" type="ORF">Bhyg_05173</name>
</gene>
<evidence type="ECO:0000256" key="10">
    <source>
        <dbReference type="ARBA" id="ARBA00050938"/>
    </source>
</evidence>
<comment type="catalytic activity">
    <reaction evidence="10">
        <text>(3Z)-decenoyl-CoA = (2E)-decenoyl-CoA</text>
        <dbReference type="Rhea" id="RHEA:77195"/>
        <dbReference type="ChEBI" id="CHEBI:61406"/>
        <dbReference type="ChEBI" id="CHEBI:195601"/>
    </reaction>
    <physiologicalReaction direction="left-to-right" evidence="10">
        <dbReference type="Rhea" id="RHEA:77196"/>
    </physiologicalReaction>
</comment>
<evidence type="ECO:0000256" key="1">
    <source>
        <dbReference type="ARBA" id="ARBA00004305"/>
    </source>
</evidence>
<keyword evidence="7" id="KW-0443">Lipid metabolism</keyword>
<comment type="catalytic activity">
    <reaction evidence="13">
        <text>(3Z)-octenoyl-CoA = (2E)-octenoyl-CoA</text>
        <dbReference type="Rhea" id="RHEA:46044"/>
        <dbReference type="ChEBI" id="CHEBI:62242"/>
        <dbReference type="ChEBI" id="CHEBI:85640"/>
    </reaction>
    <physiologicalReaction direction="left-to-right" evidence="13">
        <dbReference type="Rhea" id="RHEA:46045"/>
    </physiologicalReaction>
</comment>
<comment type="function">
    <text evidence="14">Key enzyme of fatty acid beta-oxidation. Able to isomerize both 3-cis (3Z) and 3-trans (3E) double bonds into the 2-trans (2E) form in a range of enoyl-CoA species, with a preference for (3Z)-enoyl-CoAs over (3E)-enoyl-CoAs. The catalytic efficiency of this enzyme is not affected by the fatty acyl chain length.</text>
</comment>
<evidence type="ECO:0000256" key="2">
    <source>
        <dbReference type="ARBA" id="ARBA00005005"/>
    </source>
</evidence>
<dbReference type="InterPro" id="IPR001753">
    <property type="entry name" value="Enoyl-CoA_hydra/iso"/>
</dbReference>
<dbReference type="Pfam" id="PF00378">
    <property type="entry name" value="ECH_1"/>
    <property type="match status" value="1"/>
</dbReference>
<comment type="subunit">
    <text evidence="3">Homotrimer.</text>
</comment>
<keyword evidence="18" id="KW-1185">Reference proteome</keyword>
<comment type="caution">
    <text evidence="17">The sequence shown here is derived from an EMBL/GenBank/DDBJ whole genome shotgun (WGS) entry which is preliminary data.</text>
</comment>
<evidence type="ECO:0000256" key="3">
    <source>
        <dbReference type="ARBA" id="ARBA00011233"/>
    </source>
</evidence>
<comment type="catalytic activity">
    <reaction evidence="12">
        <text>(3Z)-dodecenoyl-CoA = (2E)-dodecenoyl-CoA</text>
        <dbReference type="Rhea" id="RHEA:23716"/>
        <dbReference type="ChEBI" id="CHEBI:57330"/>
        <dbReference type="ChEBI" id="CHEBI:58543"/>
        <dbReference type="EC" id="5.3.3.8"/>
    </reaction>
    <physiologicalReaction direction="left-to-right" evidence="12">
        <dbReference type="Rhea" id="RHEA:23717"/>
    </physiologicalReaction>
</comment>
<dbReference type="EMBL" id="WJQU01000001">
    <property type="protein sequence ID" value="KAJ6649931.1"/>
    <property type="molecule type" value="Genomic_DNA"/>
</dbReference>
<evidence type="ECO:0000256" key="15">
    <source>
        <dbReference type="ARBA" id="ARBA00068317"/>
    </source>
</evidence>
<dbReference type="GO" id="GO:0005759">
    <property type="term" value="C:mitochondrial matrix"/>
    <property type="evidence" value="ECO:0007669"/>
    <property type="project" value="UniProtKB-SubCell"/>
</dbReference>
<comment type="pathway">
    <text evidence="2">Lipid metabolism; fatty acid beta-oxidation.</text>
</comment>
<protein>
    <recommendedName>
        <fullName evidence="15">Enoyl-CoA delta isomerase 1, mitochondrial</fullName>
    </recommendedName>
    <alternativeName>
        <fullName evidence="16">3,2-trans-enoyl-CoA isomerase</fullName>
    </alternativeName>
</protein>
<organism evidence="17 18">
    <name type="scientific">Pseudolycoriella hygida</name>
    <dbReference type="NCBI Taxonomy" id="35572"/>
    <lineage>
        <taxon>Eukaryota</taxon>
        <taxon>Metazoa</taxon>
        <taxon>Ecdysozoa</taxon>
        <taxon>Arthropoda</taxon>
        <taxon>Hexapoda</taxon>
        <taxon>Insecta</taxon>
        <taxon>Pterygota</taxon>
        <taxon>Neoptera</taxon>
        <taxon>Endopterygota</taxon>
        <taxon>Diptera</taxon>
        <taxon>Nematocera</taxon>
        <taxon>Sciaroidea</taxon>
        <taxon>Sciaridae</taxon>
        <taxon>Pseudolycoriella</taxon>
    </lineage>
</organism>
<keyword evidence="5" id="KW-0809">Transit peptide</keyword>
<evidence type="ECO:0000256" key="5">
    <source>
        <dbReference type="ARBA" id="ARBA00022946"/>
    </source>
</evidence>
<dbReference type="Proteomes" id="UP001151699">
    <property type="component" value="Chromosome A"/>
</dbReference>
<evidence type="ECO:0000256" key="4">
    <source>
        <dbReference type="ARBA" id="ARBA00022832"/>
    </source>
</evidence>
<evidence type="ECO:0000256" key="6">
    <source>
        <dbReference type="ARBA" id="ARBA00022990"/>
    </source>
</evidence>
<dbReference type="PANTHER" id="PTHR11941:SF45">
    <property type="entry name" value="ENOYL-COA DELTA ISOMERASE 1, MITOCHONDRIAL"/>
    <property type="match status" value="1"/>
</dbReference>
<evidence type="ECO:0000256" key="7">
    <source>
        <dbReference type="ARBA" id="ARBA00023098"/>
    </source>
</evidence>
<comment type="catalytic activity">
    <reaction evidence="11">
        <text>(2E)-tetradecenoyl-CoA = (3Z)-tetradecenoyl-CoA</text>
        <dbReference type="Rhea" id="RHEA:29847"/>
        <dbReference type="ChEBI" id="CHEBI:61405"/>
        <dbReference type="ChEBI" id="CHEBI:61968"/>
    </reaction>
    <physiologicalReaction direction="right-to-left" evidence="11">
        <dbReference type="Rhea" id="RHEA:29849"/>
    </physiologicalReaction>
</comment>
<dbReference type="FunFam" id="3.90.226.10:FF:000034">
    <property type="entry name" value="Enoyl-CoA delta isomerase 1"/>
    <property type="match status" value="1"/>
</dbReference>
<dbReference type="Gene3D" id="3.90.226.10">
    <property type="entry name" value="2-enoyl-CoA Hydratase, Chain A, domain 1"/>
    <property type="match status" value="1"/>
</dbReference>
<evidence type="ECO:0000256" key="12">
    <source>
        <dbReference type="ARBA" id="ARBA00052376"/>
    </source>
</evidence>
<dbReference type="CDD" id="cd06558">
    <property type="entry name" value="crotonase-like"/>
    <property type="match status" value="1"/>
</dbReference>
<reference evidence="17" key="1">
    <citation type="submission" date="2022-07" db="EMBL/GenBank/DDBJ databases">
        <authorList>
            <person name="Trinca V."/>
            <person name="Uliana J.V.C."/>
            <person name="Torres T.T."/>
            <person name="Ward R.J."/>
            <person name="Monesi N."/>
        </authorList>
    </citation>
    <scope>NUCLEOTIDE SEQUENCE</scope>
    <source>
        <strain evidence="17">HSMRA1968</strain>
        <tissue evidence="17">Whole embryos</tissue>
    </source>
</reference>